<dbReference type="GO" id="GO:0008295">
    <property type="term" value="P:spermidine biosynthetic process"/>
    <property type="evidence" value="ECO:0007669"/>
    <property type="project" value="UniProtKB-UniRule"/>
</dbReference>
<gene>
    <name evidence="5" type="primary">speE</name>
    <name evidence="9" type="ORF">J3U87_31240</name>
</gene>
<dbReference type="InterPro" id="IPR030374">
    <property type="entry name" value="PABS"/>
</dbReference>
<reference evidence="9" key="1">
    <citation type="submission" date="2021-03" db="EMBL/GenBank/DDBJ databases">
        <title>Acanthopleuribacteraceae sp. M133.</title>
        <authorList>
            <person name="Wang G."/>
        </authorList>
    </citation>
    <scope>NUCLEOTIDE SEQUENCE</scope>
    <source>
        <strain evidence="9">M133</strain>
    </source>
</reference>
<feature type="binding site" evidence="5">
    <location>
        <position position="329"/>
    </location>
    <ligand>
        <name>spermidine</name>
        <dbReference type="ChEBI" id="CHEBI:57834"/>
    </ligand>
</feature>
<sequence>MSQSEAIQEIPAGGFASPPDSETPPTGSIDENLNLDAGQVGVLLISIAIVALCGIAYELIIGTVSSYLLGNSVYQFSLTIGLFMFAMGIGSYLSKWLMRDLVTNFVLVEIIISLVGGATSMILFLSFPLVMALYQVIMYSLILIIGSLVGLEIPLLTRIISRRDSLRYSIAHVLSLDYIGALIGSVSFPLILLPFLGLIRSSFAIGLLNIGIAIINVFVFRKYLRYPRLMGALAVSTAVMLIAAMVGGSRLTSFAEQFLYSDQIVFSKQTPYQRIILTRSLQDGDYRLYLDGHIQFSQRDEYRYHESLVHPVMSFEGSREQVLILGGGDGMAARELLKYEDVAEIHLVDIDPEMTRLCREQPTLRALNGGALNDPRVKVFNQDAFTFVRQPGIQYDRVIIDLPDPHNEALNKLYAREFYTMLEARMKPDGYLVSQSSSPYFTRKSYWCIAETMKAAGFHLYSYHATVPSFSIWGFHIATPRGPIQPPEDIEVPTRYMTGDMLRTGSVFPRDMGPLEVPVNTIMHPKLYHFYMQELRAPVSERAEALQF</sequence>
<feature type="transmembrane region" description="Helical" evidence="5">
    <location>
        <begin position="73"/>
        <end position="93"/>
    </location>
</feature>
<feature type="active site" description="Proton acceptor" evidence="5 6">
    <location>
        <position position="401"/>
    </location>
</feature>
<comment type="subunit">
    <text evidence="5">Homodimer or homotetramer.</text>
</comment>
<dbReference type="EMBL" id="CP071793">
    <property type="protein sequence ID" value="QTD50082.1"/>
    <property type="molecule type" value="Genomic_DNA"/>
</dbReference>
<feature type="domain" description="PABS" evidence="8">
    <location>
        <begin position="236"/>
        <end position="480"/>
    </location>
</feature>
<evidence type="ECO:0000259" key="8">
    <source>
        <dbReference type="PROSITE" id="PS51006"/>
    </source>
</evidence>
<comment type="caution">
    <text evidence="5">Lacks conserved residue(s) required for the propagation of feature annotation.</text>
</comment>
<protein>
    <recommendedName>
        <fullName evidence="5">Polyamine aminopropyltransferase</fullName>
    </recommendedName>
    <alternativeName>
        <fullName evidence="5">Putrescine aminopropyltransferase</fullName>
        <shortName evidence="5">PAPT</shortName>
    </alternativeName>
    <alternativeName>
        <fullName evidence="5">Spermidine synthase</fullName>
        <shortName evidence="5">SPDS</shortName>
        <shortName evidence="5">SPDSY</shortName>
        <ecNumber evidence="5">2.5.1.16</ecNumber>
    </alternativeName>
</protein>
<dbReference type="PROSITE" id="PS51006">
    <property type="entry name" value="PABS_2"/>
    <property type="match status" value="1"/>
</dbReference>
<dbReference type="InterPro" id="IPR001045">
    <property type="entry name" value="Spermi_synthase"/>
</dbReference>
<comment type="catalytic activity">
    <reaction evidence="5">
        <text>S-adenosyl 3-(methylsulfanyl)propylamine + putrescine = S-methyl-5'-thioadenosine + spermidine + H(+)</text>
        <dbReference type="Rhea" id="RHEA:12721"/>
        <dbReference type="ChEBI" id="CHEBI:15378"/>
        <dbReference type="ChEBI" id="CHEBI:17509"/>
        <dbReference type="ChEBI" id="CHEBI:57443"/>
        <dbReference type="ChEBI" id="CHEBI:57834"/>
        <dbReference type="ChEBI" id="CHEBI:326268"/>
        <dbReference type="EC" id="2.5.1.16"/>
    </reaction>
</comment>
<feature type="binding site" evidence="5">
    <location>
        <position position="349"/>
    </location>
    <ligand>
        <name>S-methyl-5'-thioadenosine</name>
        <dbReference type="ChEBI" id="CHEBI:17509"/>
    </ligand>
</feature>
<evidence type="ECO:0000313" key="10">
    <source>
        <dbReference type="Proteomes" id="UP000663929"/>
    </source>
</evidence>
<dbReference type="Gene3D" id="3.40.50.150">
    <property type="entry name" value="Vaccinia Virus protein VP39"/>
    <property type="match status" value="1"/>
</dbReference>
<feature type="binding site" evidence="5">
    <location>
        <position position="305"/>
    </location>
    <ligand>
        <name>spermidine</name>
        <dbReference type="ChEBI" id="CHEBI:57834"/>
    </ligand>
</feature>
<feature type="region of interest" description="Disordered" evidence="7">
    <location>
        <begin position="1"/>
        <end position="29"/>
    </location>
</feature>
<dbReference type="KEGG" id="scor:J3U87_31240"/>
<feature type="binding site" evidence="5">
    <location>
        <begin position="383"/>
        <end position="384"/>
    </location>
    <ligand>
        <name>S-methyl-5'-thioadenosine</name>
        <dbReference type="ChEBI" id="CHEBI:17509"/>
    </ligand>
</feature>
<dbReference type="EC" id="2.5.1.16" evidence="5"/>
<keyword evidence="2 5" id="KW-0808">Transferase</keyword>
<feature type="transmembrane region" description="Helical" evidence="5">
    <location>
        <begin position="198"/>
        <end position="220"/>
    </location>
</feature>
<dbReference type="AlphaFoldDB" id="A0A8A4TLU8"/>
<feature type="binding site" evidence="5">
    <location>
        <position position="273"/>
    </location>
    <ligand>
        <name>S-methyl-5'-thioadenosine</name>
        <dbReference type="ChEBI" id="CHEBI:17509"/>
    </ligand>
</feature>
<feature type="transmembrane region" description="Helical" evidence="5">
    <location>
        <begin position="136"/>
        <end position="156"/>
    </location>
</feature>
<dbReference type="PANTHER" id="PTHR43317:SF1">
    <property type="entry name" value="THERMOSPERMINE SYNTHASE ACAULIS5"/>
    <property type="match status" value="1"/>
</dbReference>
<dbReference type="GO" id="GO:0004766">
    <property type="term" value="F:spermidine synthase activity"/>
    <property type="evidence" value="ECO:0007669"/>
    <property type="project" value="UniProtKB-UniRule"/>
</dbReference>
<evidence type="ECO:0000256" key="1">
    <source>
        <dbReference type="ARBA" id="ARBA00007867"/>
    </source>
</evidence>
<comment type="function">
    <text evidence="5">Catalyzes the irreversible transfer of a propylamine group from the amino donor S-adenosylmethioninamine (decarboxy-AdoMet) to putrescine (1,4-diaminobutane) to yield spermidine.</text>
</comment>
<evidence type="ECO:0000313" key="9">
    <source>
        <dbReference type="EMBL" id="QTD50082.1"/>
    </source>
</evidence>
<dbReference type="PROSITE" id="PS01330">
    <property type="entry name" value="PABS_1"/>
    <property type="match status" value="1"/>
</dbReference>
<dbReference type="InterPro" id="IPR029063">
    <property type="entry name" value="SAM-dependent_MTases_sf"/>
</dbReference>
<feature type="transmembrane region" description="Helical" evidence="5">
    <location>
        <begin position="232"/>
        <end position="251"/>
    </location>
</feature>
<dbReference type="UniPathway" id="UPA00248">
    <property type="reaction ID" value="UER00314"/>
</dbReference>
<keyword evidence="5" id="KW-0472">Membrane</keyword>
<evidence type="ECO:0000256" key="7">
    <source>
        <dbReference type="SAM" id="MobiDB-lite"/>
    </source>
</evidence>
<feature type="transmembrane region" description="Helical" evidence="5">
    <location>
        <begin position="105"/>
        <end position="130"/>
    </location>
</feature>
<name>A0A8A4TLU8_SULCO</name>
<keyword evidence="3 5" id="KW-0745">Spermidine biosynthesis</keyword>
<evidence type="ECO:0000256" key="6">
    <source>
        <dbReference type="PROSITE-ProRule" id="PRU00354"/>
    </source>
</evidence>
<dbReference type="Proteomes" id="UP000663929">
    <property type="component" value="Chromosome"/>
</dbReference>
<evidence type="ECO:0000256" key="5">
    <source>
        <dbReference type="HAMAP-Rule" id="MF_00198"/>
    </source>
</evidence>
<keyword evidence="4 5" id="KW-0620">Polyamine biosynthesis</keyword>
<evidence type="ECO:0000256" key="3">
    <source>
        <dbReference type="ARBA" id="ARBA00023066"/>
    </source>
</evidence>
<comment type="pathway">
    <text evidence="5">Amine and polyamine biosynthesis; spermidine biosynthesis; spermidine from putrescine: step 1/1.</text>
</comment>
<dbReference type="HAMAP" id="MF_00198">
    <property type="entry name" value="Spermidine_synth"/>
    <property type="match status" value="1"/>
</dbReference>
<comment type="subcellular location">
    <subcellularLocation>
        <location evidence="5">Cell membrane</location>
        <topology evidence="5">Multi-pass membrane protein</topology>
    </subcellularLocation>
</comment>
<dbReference type="RefSeq" id="WP_237379712.1">
    <property type="nucleotide sequence ID" value="NZ_CP071793.1"/>
</dbReference>
<feature type="transmembrane region" description="Helical" evidence="5">
    <location>
        <begin position="168"/>
        <end position="192"/>
    </location>
</feature>
<dbReference type="Pfam" id="PF01564">
    <property type="entry name" value="Spermine_synth"/>
    <property type="match status" value="1"/>
</dbReference>
<proteinExistence type="inferred from homology"/>
<dbReference type="CDD" id="cd02440">
    <property type="entry name" value="AdoMet_MTases"/>
    <property type="match status" value="1"/>
</dbReference>
<keyword evidence="5" id="KW-0812">Transmembrane</keyword>
<feature type="transmembrane region" description="Helical" evidence="5">
    <location>
        <begin position="40"/>
        <end position="61"/>
    </location>
</feature>
<keyword evidence="5" id="KW-1003">Cell membrane</keyword>
<dbReference type="SUPFAM" id="SSF53335">
    <property type="entry name" value="S-adenosyl-L-methionine-dependent methyltransferases"/>
    <property type="match status" value="1"/>
</dbReference>
<keyword evidence="5" id="KW-1133">Transmembrane helix</keyword>
<keyword evidence="10" id="KW-1185">Reference proteome</keyword>
<dbReference type="NCBIfam" id="NF002956">
    <property type="entry name" value="PRK03612.1"/>
    <property type="match status" value="1"/>
</dbReference>
<accession>A0A8A4TLU8</accession>
<dbReference type="GO" id="GO:0005886">
    <property type="term" value="C:plasma membrane"/>
    <property type="evidence" value="ECO:0007669"/>
    <property type="project" value="UniProtKB-SubCell"/>
</dbReference>
<organism evidence="9 10">
    <name type="scientific">Sulfidibacter corallicola</name>
    <dbReference type="NCBI Taxonomy" id="2818388"/>
    <lineage>
        <taxon>Bacteria</taxon>
        <taxon>Pseudomonadati</taxon>
        <taxon>Acidobacteriota</taxon>
        <taxon>Holophagae</taxon>
        <taxon>Acanthopleuribacterales</taxon>
        <taxon>Acanthopleuribacteraceae</taxon>
        <taxon>Sulfidibacter</taxon>
    </lineage>
</organism>
<dbReference type="PANTHER" id="PTHR43317">
    <property type="entry name" value="THERMOSPERMINE SYNTHASE ACAULIS5"/>
    <property type="match status" value="1"/>
</dbReference>
<comment type="similarity">
    <text evidence="1 5">Belongs to the spermidine/spermine synthase family.</text>
</comment>
<dbReference type="GO" id="GO:0010487">
    <property type="term" value="F:thermospermine synthase activity"/>
    <property type="evidence" value="ECO:0007669"/>
    <property type="project" value="UniProtKB-ARBA"/>
</dbReference>
<evidence type="ECO:0000256" key="4">
    <source>
        <dbReference type="ARBA" id="ARBA00023115"/>
    </source>
</evidence>
<evidence type="ECO:0000256" key="2">
    <source>
        <dbReference type="ARBA" id="ARBA00022679"/>
    </source>
</evidence>
<dbReference type="InterPro" id="IPR030373">
    <property type="entry name" value="PABS_CS"/>
</dbReference>